<dbReference type="AlphaFoldDB" id="A0A4U3KXC4"/>
<dbReference type="Proteomes" id="UP000305848">
    <property type="component" value="Unassembled WGS sequence"/>
</dbReference>
<dbReference type="Gene3D" id="1.25.40.10">
    <property type="entry name" value="Tetratricopeptide repeat domain"/>
    <property type="match status" value="1"/>
</dbReference>
<reference evidence="2 3" key="1">
    <citation type="submission" date="2019-05" db="EMBL/GenBank/DDBJ databases">
        <title>Panacibacter sp. strain 17mud1-8 Genome sequencing and assembly.</title>
        <authorList>
            <person name="Chhetri G."/>
        </authorList>
    </citation>
    <scope>NUCLEOTIDE SEQUENCE [LARGE SCALE GENOMIC DNA]</scope>
    <source>
        <strain evidence="2 3">17mud1-8</strain>
    </source>
</reference>
<name>A0A4U3KXC4_9BACT</name>
<protein>
    <recommendedName>
        <fullName evidence="4">Tetratricopeptide repeat protein</fullName>
    </recommendedName>
</protein>
<comment type="caution">
    <text evidence="2">The sequence shown here is derived from an EMBL/GenBank/DDBJ whole genome shotgun (WGS) entry which is preliminary data.</text>
</comment>
<accession>A0A4U3KXC4</accession>
<evidence type="ECO:0000313" key="2">
    <source>
        <dbReference type="EMBL" id="TKK67218.1"/>
    </source>
</evidence>
<evidence type="ECO:0008006" key="4">
    <source>
        <dbReference type="Google" id="ProtNLM"/>
    </source>
</evidence>
<feature type="chain" id="PRO_5020373504" description="Tetratricopeptide repeat protein" evidence="1">
    <location>
        <begin position="20"/>
        <end position="666"/>
    </location>
</feature>
<dbReference type="SUPFAM" id="SSF48452">
    <property type="entry name" value="TPR-like"/>
    <property type="match status" value="1"/>
</dbReference>
<dbReference type="RefSeq" id="WP_137262648.1">
    <property type="nucleotide sequence ID" value="NZ_SZQL01000012.1"/>
</dbReference>
<evidence type="ECO:0000256" key="1">
    <source>
        <dbReference type="SAM" id="SignalP"/>
    </source>
</evidence>
<gene>
    <name evidence="2" type="ORF">FC093_15145</name>
</gene>
<keyword evidence="3" id="KW-1185">Reference proteome</keyword>
<proteinExistence type="predicted"/>
<dbReference type="OrthoDB" id="607439at2"/>
<sequence length="666" mass="77341">MSRLFVLYIVCCFAFRCFAQEDKTAARYEIDAKRIGVDFSDKDALPRSREFLRIDSTYYVGWMYEGMYKYNRSADYLGYKNAIAPLRKSLDLLEKDYDPVLRNIYSSISYFSQHVQRYQDMIVITNALNKCYDNIEMPDSVMAVLDEIESYHFQRDYFGIYFQRAWEYHRNRFFTSDKFDFLKNSIAANEQAAFASCYQGFAQIEDNKAMNDAWFGPGQANQSRVQIYHYLALLHSYNKNYDSSEYYYQLLAENGAISWNNYGNLQGEIGRFANAIEYYSKDMYAGEPGMLQEPFYYLPQLYVYGGDTKKAIKMCDDIISQNGSTPGFGWYNIGLARSYMYDGQLDSAQFALNKAAGFKELHIGTTLSQTQYDFTISLLKAELLDRQISQVKFLNRGWWYSPTALAKIASLKIQRLMADYVAVNELANNPDRTRLVYDLFCGESTTTYDEAWYLLKNFSPKYFRNKYEDYQRTDNRQNIQRYFKLFAAQFKEENGDKDEALTDYENIVKTTLLDTANEKLFLGRLYEDLSRGYKGYRNERDNYNLYRNILMEVYPQLAPFSNIAMPVQLHVLGVEDDATNQVMKDVKRCNIDFDTPNNAANATIEFIKKGDRYEATINVKSAYGKTIVTNQKLVFKDTEGVGGELALRLFAKGGAMVYEKPVDTNG</sequence>
<organism evidence="2 3">
    <name type="scientific">Ilyomonas limi</name>
    <dbReference type="NCBI Taxonomy" id="2575867"/>
    <lineage>
        <taxon>Bacteria</taxon>
        <taxon>Pseudomonadati</taxon>
        <taxon>Bacteroidota</taxon>
        <taxon>Chitinophagia</taxon>
        <taxon>Chitinophagales</taxon>
        <taxon>Chitinophagaceae</taxon>
        <taxon>Ilyomonas</taxon>
    </lineage>
</organism>
<feature type="signal peptide" evidence="1">
    <location>
        <begin position="1"/>
        <end position="19"/>
    </location>
</feature>
<evidence type="ECO:0000313" key="3">
    <source>
        <dbReference type="Proteomes" id="UP000305848"/>
    </source>
</evidence>
<dbReference type="InterPro" id="IPR011990">
    <property type="entry name" value="TPR-like_helical_dom_sf"/>
</dbReference>
<dbReference type="EMBL" id="SZQL01000012">
    <property type="protein sequence ID" value="TKK67218.1"/>
    <property type="molecule type" value="Genomic_DNA"/>
</dbReference>
<keyword evidence="1" id="KW-0732">Signal</keyword>